<dbReference type="Proteomes" id="UP000002941">
    <property type="component" value="Unassembled WGS sequence"/>
</dbReference>
<keyword evidence="2" id="KW-1185">Reference proteome</keyword>
<gene>
    <name evidence="1" type="ORF">HMPREF1318_0836</name>
</gene>
<dbReference type="NCBIfam" id="TIGR03624">
    <property type="entry name" value="putative hydrolase"/>
    <property type="match status" value="1"/>
</dbReference>
<dbReference type="Pfam" id="PF10103">
    <property type="entry name" value="Zincin_2"/>
    <property type="match status" value="1"/>
</dbReference>
<reference evidence="1 2" key="1">
    <citation type="submission" date="2012-05" db="EMBL/GenBank/DDBJ databases">
        <authorList>
            <person name="Harkins D.M."/>
            <person name="Madupu R."/>
            <person name="Durkin A.S."/>
            <person name="Torralba M."/>
            <person name="Methe B."/>
            <person name="Sutton G.G."/>
            <person name="Nelson K.E."/>
        </authorList>
    </citation>
    <scope>NUCLEOTIDE SEQUENCE [LARGE SCALE GENOMIC DNA]</scope>
    <source>
        <strain evidence="1 2">F0489</strain>
    </source>
</reference>
<dbReference type="InterPro" id="IPR042271">
    <property type="entry name" value="Zinicin_2_N"/>
</dbReference>
<dbReference type="GO" id="GO:0016787">
    <property type="term" value="F:hydrolase activity"/>
    <property type="evidence" value="ECO:0007669"/>
    <property type="project" value="UniProtKB-KW"/>
</dbReference>
<dbReference type="Gene3D" id="1.20.150.30">
    <property type="entry name" value="Zincin-like metallopeptidase, N-terminal domain"/>
    <property type="match status" value="1"/>
</dbReference>
<protein>
    <submittedName>
        <fullName evidence="1">Putative hydrolase</fullName>
    </submittedName>
</protein>
<evidence type="ECO:0000313" key="1">
    <source>
        <dbReference type="EMBL" id="EJF47272.1"/>
    </source>
</evidence>
<organism evidence="1 2">
    <name type="scientific">Actinomyces massiliensis F0489</name>
    <dbReference type="NCBI Taxonomy" id="1125718"/>
    <lineage>
        <taxon>Bacteria</taxon>
        <taxon>Bacillati</taxon>
        <taxon>Actinomycetota</taxon>
        <taxon>Actinomycetes</taxon>
        <taxon>Actinomycetales</taxon>
        <taxon>Actinomycetaceae</taxon>
        <taxon>Actinomyces</taxon>
    </lineage>
</organism>
<dbReference type="EMBL" id="AKFT01000023">
    <property type="protein sequence ID" value="EJF47272.1"/>
    <property type="molecule type" value="Genomic_DNA"/>
</dbReference>
<dbReference type="PANTHER" id="PTHR39420:SF2">
    <property type="entry name" value="HYDROLASE"/>
    <property type="match status" value="1"/>
</dbReference>
<evidence type="ECO:0000313" key="2">
    <source>
        <dbReference type="Proteomes" id="UP000002941"/>
    </source>
</evidence>
<comment type="caution">
    <text evidence="1">The sequence shown here is derived from an EMBL/GenBank/DDBJ whole genome shotgun (WGS) entry which is preliminary data.</text>
</comment>
<accession>J0NR32</accession>
<dbReference type="OrthoDB" id="8478472at2"/>
<dbReference type="PATRIC" id="fig|1125718.3.peg.392"/>
<dbReference type="SUPFAM" id="SSF55486">
    <property type="entry name" value="Metalloproteases ('zincins'), catalytic domain"/>
    <property type="match status" value="1"/>
</dbReference>
<dbReference type="eggNOG" id="COG5282">
    <property type="taxonomic scope" value="Bacteria"/>
</dbReference>
<dbReference type="InterPro" id="IPR018766">
    <property type="entry name" value="Zinicin_2"/>
</dbReference>
<dbReference type="AlphaFoldDB" id="J0NR32"/>
<keyword evidence="1" id="KW-0378">Hydrolase</keyword>
<proteinExistence type="predicted"/>
<dbReference type="PANTHER" id="PTHR39420">
    <property type="match status" value="1"/>
</dbReference>
<dbReference type="RefSeq" id="WP_008729835.1">
    <property type="nucleotide sequence ID" value="NZ_AKFT01000023.1"/>
</dbReference>
<name>J0NR32_9ACTO</name>
<sequence length="479" mass="51027">MSEDPFDDIEQMLSALFGAEVAGDAVAALRSSGVDPAQFAQMSGVDMSQISPGQMMAMRAQMQQMMAGAQDGPVNWTMGRTLALQEAGKGGDPSITAAEADATRQALRVADLWLDTATDLMPAPGAREAWSRSEWVEQTLPVWKDVCAPVAEAATAALATALESQAEDLAAANPEQGEAARQVGALTQIMRSMAGTAFGLQVGHAVGELAGQAVAATDVGLPLKREPGTALVPANVTAFAEGLEADAEQVRMFLAVREAAASRLYAHVPWLRSQLLGAVETYAREIRIDTGAIEEAVSQVDPSDPEAIRSALESGMFAPQETPAQVESLEKLETLLALVEGWVEVVTAQATAPHLPHAIPLREMVRRRRIQGGPAEKVFARLIGLEFRPRRVREAAHLWELLGGEVGDGERDAFWQHPDVMPTASELAAPEDFLTMRRAAQDMEAEVDADLASLLDGTLGYADGVRDADENRSEGSGDD</sequence>